<gene>
    <name evidence="7" type="ORF">F1559_002094</name>
</gene>
<dbReference type="InterPro" id="IPR038770">
    <property type="entry name" value="Na+/solute_symporter_sf"/>
</dbReference>
<comment type="similarity">
    <text evidence="2">Belongs to the bile acid:sodium symporter (BASS) (TC 2.A.28) family.</text>
</comment>
<feature type="transmembrane region" description="Helical" evidence="6">
    <location>
        <begin position="197"/>
        <end position="217"/>
    </location>
</feature>
<feature type="transmembrane region" description="Helical" evidence="6">
    <location>
        <begin position="262"/>
        <end position="283"/>
    </location>
</feature>
<dbReference type="GO" id="GO:0016020">
    <property type="term" value="C:membrane"/>
    <property type="evidence" value="ECO:0007669"/>
    <property type="project" value="UniProtKB-SubCell"/>
</dbReference>
<feature type="transmembrane region" description="Helical" evidence="6">
    <location>
        <begin position="12"/>
        <end position="31"/>
    </location>
</feature>
<feature type="transmembrane region" description="Helical" evidence="6">
    <location>
        <begin position="43"/>
        <end position="61"/>
    </location>
</feature>
<accession>A0A7J7IEC4</accession>
<dbReference type="Proteomes" id="UP000530660">
    <property type="component" value="Unassembled WGS sequence"/>
</dbReference>
<proteinExistence type="inferred from homology"/>
<dbReference type="Pfam" id="PF01758">
    <property type="entry name" value="SBF"/>
    <property type="match status" value="1"/>
</dbReference>
<dbReference type="InterPro" id="IPR002657">
    <property type="entry name" value="BilAc:Na_symport/Acr3"/>
</dbReference>
<protein>
    <submittedName>
        <fullName evidence="7">Uncharacterized protein</fullName>
    </submittedName>
</protein>
<reference evidence="7 8" key="1">
    <citation type="journal article" date="2020" name="J. Phycol.">
        <title>Comparative genome analysis reveals Cyanidiococcus gen. nov., a new extremophilic red algal genus sister to Cyanidioschyzon (Cyanidioschyzonaceae, Rhodophyta).</title>
        <authorList>
            <person name="Liu S.-L."/>
            <person name="Chiang Y.-R."/>
            <person name="Yoon H.S."/>
            <person name="Fu H.-Y."/>
        </authorList>
    </citation>
    <scope>NUCLEOTIDE SEQUENCE [LARGE SCALE GENOMIC DNA]</scope>
    <source>
        <strain evidence="7 8">THAL066</strain>
    </source>
</reference>
<keyword evidence="5 6" id="KW-0472">Membrane</keyword>
<dbReference type="EMBL" id="VWRR01000016">
    <property type="protein sequence ID" value="KAF6001054.1"/>
    <property type="molecule type" value="Genomic_DNA"/>
</dbReference>
<feature type="transmembrane region" description="Helical" evidence="6">
    <location>
        <begin position="229"/>
        <end position="250"/>
    </location>
</feature>
<feature type="transmembrane region" description="Helical" evidence="6">
    <location>
        <begin position="163"/>
        <end position="185"/>
    </location>
</feature>
<dbReference type="AlphaFoldDB" id="A0A7J7IEC4"/>
<keyword evidence="4 6" id="KW-1133">Transmembrane helix</keyword>
<name>A0A7J7IEC4_9RHOD</name>
<feature type="transmembrane region" description="Helical" evidence="6">
    <location>
        <begin position="99"/>
        <end position="122"/>
    </location>
</feature>
<keyword evidence="3 6" id="KW-0812">Transmembrane</keyword>
<dbReference type="PANTHER" id="PTHR10361">
    <property type="entry name" value="SODIUM-BILE ACID COTRANSPORTER"/>
    <property type="match status" value="1"/>
</dbReference>
<dbReference type="InterPro" id="IPR004710">
    <property type="entry name" value="Bilac:Na_transpt"/>
</dbReference>
<comment type="caution">
    <text evidence="7">The sequence shown here is derived from an EMBL/GenBank/DDBJ whole genome shotgun (WGS) entry which is preliminary data.</text>
</comment>
<dbReference type="OrthoDB" id="203097at2759"/>
<dbReference type="Gene3D" id="1.20.1530.20">
    <property type="match status" value="1"/>
</dbReference>
<feature type="transmembrane region" description="Helical" evidence="6">
    <location>
        <begin position="289"/>
        <end position="312"/>
    </location>
</feature>
<dbReference type="PANTHER" id="PTHR10361:SF28">
    <property type="entry name" value="P3 PROTEIN-RELATED"/>
    <property type="match status" value="1"/>
</dbReference>
<keyword evidence="8" id="KW-1185">Reference proteome</keyword>
<evidence type="ECO:0000256" key="2">
    <source>
        <dbReference type="ARBA" id="ARBA00006528"/>
    </source>
</evidence>
<organism evidence="7 8">
    <name type="scientific">Cyanidiococcus yangmingshanensis</name>
    <dbReference type="NCBI Taxonomy" id="2690220"/>
    <lineage>
        <taxon>Eukaryota</taxon>
        <taxon>Rhodophyta</taxon>
        <taxon>Bangiophyceae</taxon>
        <taxon>Cyanidiales</taxon>
        <taxon>Cyanidiaceae</taxon>
        <taxon>Cyanidiococcus</taxon>
    </lineage>
</organism>
<sequence>MSLAPKSYHLVEFATNLFPVYVLLGSLLAATSPSVFTFFRREYISPTLSIIMLAMGLTLSMEDFVAILRKPDMVLWGALAQYSIMPLLGFWISRNFGLPPAYAVGVLLVSSCPGGTASNLVCYLAGANVALSVLMTATTTQTAVLLTPLLMKLMAGAIMPVNAVGMLLSMLQVVFLPLAIGMFLNSIPRARAVIVRLLPWLPLVSVIGVVLINASIISGSVQEIKAGGLRLFLALLLLHGFGLILGYLVSRLRYRDKNVNRAVAIEVCMQNSGLGAALAHAHFADPRVAVPAAISASMHSVLGSLAAGFWRWRDAQQGEQQRK</sequence>
<evidence type="ECO:0000256" key="4">
    <source>
        <dbReference type="ARBA" id="ARBA00022989"/>
    </source>
</evidence>
<evidence type="ECO:0000256" key="1">
    <source>
        <dbReference type="ARBA" id="ARBA00004141"/>
    </source>
</evidence>
<evidence type="ECO:0000256" key="5">
    <source>
        <dbReference type="ARBA" id="ARBA00023136"/>
    </source>
</evidence>
<evidence type="ECO:0000313" key="8">
    <source>
        <dbReference type="Proteomes" id="UP000530660"/>
    </source>
</evidence>
<evidence type="ECO:0000313" key="7">
    <source>
        <dbReference type="EMBL" id="KAF6001054.1"/>
    </source>
</evidence>
<comment type="subcellular location">
    <subcellularLocation>
        <location evidence="1">Membrane</location>
        <topology evidence="1">Multi-pass membrane protein</topology>
    </subcellularLocation>
</comment>
<evidence type="ECO:0000256" key="3">
    <source>
        <dbReference type="ARBA" id="ARBA00022692"/>
    </source>
</evidence>
<feature type="transmembrane region" description="Helical" evidence="6">
    <location>
        <begin position="73"/>
        <end position="93"/>
    </location>
</feature>
<feature type="transmembrane region" description="Helical" evidence="6">
    <location>
        <begin position="129"/>
        <end position="151"/>
    </location>
</feature>
<evidence type="ECO:0000256" key="6">
    <source>
        <dbReference type="SAM" id="Phobius"/>
    </source>
</evidence>